<comment type="pathway">
    <text evidence="7">Amino-acid biosynthesis; L-threonine biosynthesis; L-threonine from L-aspartate: step 4/5.</text>
</comment>
<dbReference type="PANTHER" id="PTHR20861:SF1">
    <property type="entry name" value="HOMOSERINE KINASE"/>
    <property type="match status" value="1"/>
</dbReference>
<keyword evidence="7" id="KW-0963">Cytoplasm</keyword>
<name>A0A1I2MPL8_9BACL</name>
<evidence type="ECO:0000256" key="1">
    <source>
        <dbReference type="ARBA" id="ARBA00022605"/>
    </source>
</evidence>
<evidence type="ECO:0000256" key="2">
    <source>
        <dbReference type="ARBA" id="ARBA00022679"/>
    </source>
</evidence>
<dbReference type="InterPro" id="IPR013750">
    <property type="entry name" value="GHMP_kinase_C_dom"/>
</dbReference>
<dbReference type="PANTHER" id="PTHR20861">
    <property type="entry name" value="HOMOSERINE/4-DIPHOSPHOCYTIDYL-2-C-METHYL-D-ERYTHRITOL KINASE"/>
    <property type="match status" value="1"/>
</dbReference>
<keyword evidence="2 7" id="KW-0808">Transferase</keyword>
<comment type="similarity">
    <text evidence="7">Belongs to the GHMP kinase family. Homoserine kinase subfamily.</text>
</comment>
<evidence type="ECO:0000256" key="3">
    <source>
        <dbReference type="ARBA" id="ARBA00022697"/>
    </source>
</evidence>
<keyword evidence="4 7" id="KW-0547">Nucleotide-binding</keyword>
<dbReference type="NCBIfam" id="TIGR00191">
    <property type="entry name" value="thrB"/>
    <property type="match status" value="1"/>
</dbReference>
<dbReference type="EC" id="2.7.1.39" evidence="7 8"/>
<dbReference type="SUPFAM" id="SSF55060">
    <property type="entry name" value="GHMP Kinase, C-terminal domain"/>
    <property type="match status" value="1"/>
</dbReference>
<protein>
    <recommendedName>
        <fullName evidence="7 8">Homoserine kinase</fullName>
        <shortName evidence="7">HK</shortName>
        <shortName evidence="7">HSK</shortName>
        <ecNumber evidence="7 8">2.7.1.39</ecNumber>
    </recommendedName>
</protein>
<evidence type="ECO:0000256" key="6">
    <source>
        <dbReference type="ARBA" id="ARBA00022840"/>
    </source>
</evidence>
<dbReference type="InterPro" id="IPR036554">
    <property type="entry name" value="GHMP_kinase_C_sf"/>
</dbReference>
<dbReference type="PRINTS" id="PR00958">
    <property type="entry name" value="HOMSERKINASE"/>
</dbReference>
<dbReference type="RefSeq" id="WP_092037122.1">
    <property type="nucleotide sequence ID" value="NZ_FOOK01000008.1"/>
</dbReference>
<dbReference type="InterPro" id="IPR006204">
    <property type="entry name" value="GHMP_kinase_N_dom"/>
</dbReference>
<evidence type="ECO:0000256" key="4">
    <source>
        <dbReference type="ARBA" id="ARBA00022741"/>
    </source>
</evidence>
<dbReference type="GO" id="GO:0005524">
    <property type="term" value="F:ATP binding"/>
    <property type="evidence" value="ECO:0007669"/>
    <property type="project" value="UniProtKB-UniRule"/>
</dbReference>
<comment type="function">
    <text evidence="7">Catalyzes the ATP-dependent phosphorylation of L-homoserine to L-homoserine phosphate.</text>
</comment>
<dbReference type="Pfam" id="PF00288">
    <property type="entry name" value="GHMP_kinases_N"/>
    <property type="match status" value="1"/>
</dbReference>
<evidence type="ECO:0000256" key="5">
    <source>
        <dbReference type="ARBA" id="ARBA00022777"/>
    </source>
</evidence>
<evidence type="ECO:0000256" key="7">
    <source>
        <dbReference type="HAMAP-Rule" id="MF_00384"/>
    </source>
</evidence>
<keyword evidence="5 7" id="KW-0418">Kinase</keyword>
<dbReference type="PIRSF" id="PIRSF000676">
    <property type="entry name" value="Homoser_kin"/>
    <property type="match status" value="1"/>
</dbReference>
<evidence type="ECO:0000313" key="12">
    <source>
        <dbReference type="Proteomes" id="UP000198661"/>
    </source>
</evidence>
<dbReference type="UniPathway" id="UPA00050">
    <property type="reaction ID" value="UER00064"/>
</dbReference>
<organism evidence="11 12">
    <name type="scientific">Planifilum fulgidum</name>
    <dbReference type="NCBI Taxonomy" id="201973"/>
    <lineage>
        <taxon>Bacteria</taxon>
        <taxon>Bacillati</taxon>
        <taxon>Bacillota</taxon>
        <taxon>Bacilli</taxon>
        <taxon>Bacillales</taxon>
        <taxon>Thermoactinomycetaceae</taxon>
        <taxon>Planifilum</taxon>
    </lineage>
</organism>
<proteinExistence type="inferred from homology"/>
<dbReference type="HAMAP" id="MF_00384">
    <property type="entry name" value="Homoser_kinase"/>
    <property type="match status" value="1"/>
</dbReference>
<comment type="subcellular location">
    <subcellularLocation>
        <location evidence="7">Cytoplasm</location>
    </subcellularLocation>
</comment>
<dbReference type="OrthoDB" id="9769912at2"/>
<evidence type="ECO:0000313" key="11">
    <source>
        <dbReference type="EMBL" id="SFF91427.1"/>
    </source>
</evidence>
<reference evidence="12" key="1">
    <citation type="submission" date="2016-10" db="EMBL/GenBank/DDBJ databases">
        <authorList>
            <person name="Varghese N."/>
            <person name="Submissions S."/>
        </authorList>
    </citation>
    <scope>NUCLEOTIDE SEQUENCE [LARGE SCALE GENOMIC DNA]</scope>
    <source>
        <strain evidence="12">DSM 44945</strain>
    </source>
</reference>
<dbReference type="InterPro" id="IPR020568">
    <property type="entry name" value="Ribosomal_Su5_D2-typ_SF"/>
</dbReference>
<keyword evidence="6 7" id="KW-0067">ATP-binding</keyword>
<dbReference type="SUPFAM" id="SSF54211">
    <property type="entry name" value="Ribosomal protein S5 domain 2-like"/>
    <property type="match status" value="1"/>
</dbReference>
<dbReference type="Proteomes" id="UP000198661">
    <property type="component" value="Unassembled WGS sequence"/>
</dbReference>
<dbReference type="GO" id="GO:0005737">
    <property type="term" value="C:cytoplasm"/>
    <property type="evidence" value="ECO:0007669"/>
    <property type="project" value="UniProtKB-SubCell"/>
</dbReference>
<evidence type="ECO:0000259" key="10">
    <source>
        <dbReference type="Pfam" id="PF08544"/>
    </source>
</evidence>
<dbReference type="InterPro" id="IPR014721">
    <property type="entry name" value="Ribsml_uS5_D2-typ_fold_subgr"/>
</dbReference>
<evidence type="ECO:0000259" key="9">
    <source>
        <dbReference type="Pfam" id="PF00288"/>
    </source>
</evidence>
<dbReference type="GO" id="GO:0009088">
    <property type="term" value="P:threonine biosynthetic process"/>
    <property type="evidence" value="ECO:0007669"/>
    <property type="project" value="UniProtKB-UniRule"/>
</dbReference>
<keyword evidence="3 7" id="KW-0791">Threonine biosynthesis</keyword>
<comment type="catalytic activity">
    <reaction evidence="7">
        <text>L-homoserine + ATP = O-phospho-L-homoserine + ADP + H(+)</text>
        <dbReference type="Rhea" id="RHEA:13985"/>
        <dbReference type="ChEBI" id="CHEBI:15378"/>
        <dbReference type="ChEBI" id="CHEBI:30616"/>
        <dbReference type="ChEBI" id="CHEBI:57476"/>
        <dbReference type="ChEBI" id="CHEBI:57590"/>
        <dbReference type="ChEBI" id="CHEBI:456216"/>
        <dbReference type="EC" id="2.7.1.39"/>
    </reaction>
</comment>
<dbReference type="STRING" id="201973.SAMN04488025_10899"/>
<feature type="domain" description="GHMP kinase C-terminal" evidence="10">
    <location>
        <begin position="205"/>
        <end position="271"/>
    </location>
</feature>
<feature type="binding site" evidence="7">
    <location>
        <begin position="90"/>
        <end position="100"/>
    </location>
    <ligand>
        <name>ATP</name>
        <dbReference type="ChEBI" id="CHEBI:30616"/>
    </ligand>
</feature>
<dbReference type="Pfam" id="PF08544">
    <property type="entry name" value="GHMP_kinases_C"/>
    <property type="match status" value="1"/>
</dbReference>
<sequence length="318" mass="34609">MAPFDDFEVVVPASTANMGPGFDSLGMALNLFLRLRFSHQDRMEIVLRGDQWKGVPADGRNLVIRVMREAFRRMGRKLPPFRLEMESDIPLMRGLGSSAAAVVGGLLAANHLLGGPFSKEEILLEATRREGHPDNAAASLFGGVVICSWDGERVYHVQGDPPPLHVVTAVPSFSLSTEQARKVLPKSLPHPLAVLASSRANLLTAALLTGKWELLEVAMEDWFHQPYRFPLVPGMEEVLADSQRHGALGVALSGAGPTLIAFTREPERVGRFMKGVFARHGISVRILSLLPFAEGATVRLTIGMGRSKFMGNTEGVET</sequence>
<accession>A0A1I2MPL8</accession>
<dbReference type="Gene3D" id="3.30.230.10">
    <property type="match status" value="1"/>
</dbReference>
<feature type="domain" description="GHMP kinase N-terminal" evidence="9">
    <location>
        <begin position="61"/>
        <end position="143"/>
    </location>
</feature>
<dbReference type="Gene3D" id="3.30.70.890">
    <property type="entry name" value="GHMP kinase, C-terminal domain"/>
    <property type="match status" value="1"/>
</dbReference>
<keyword evidence="12" id="KW-1185">Reference proteome</keyword>
<gene>
    <name evidence="7" type="primary">thrB</name>
    <name evidence="11" type="ORF">SAMN04488025_10899</name>
</gene>
<dbReference type="InterPro" id="IPR000870">
    <property type="entry name" value="Homoserine_kinase"/>
</dbReference>
<evidence type="ECO:0000256" key="8">
    <source>
        <dbReference type="NCBIfam" id="TIGR00191"/>
    </source>
</evidence>
<dbReference type="GO" id="GO:0004413">
    <property type="term" value="F:homoserine kinase activity"/>
    <property type="evidence" value="ECO:0007669"/>
    <property type="project" value="UniProtKB-UniRule"/>
</dbReference>
<dbReference type="AlphaFoldDB" id="A0A1I2MPL8"/>
<keyword evidence="1 7" id="KW-0028">Amino-acid biosynthesis</keyword>
<dbReference type="EMBL" id="FOOK01000008">
    <property type="protein sequence ID" value="SFF91427.1"/>
    <property type="molecule type" value="Genomic_DNA"/>
</dbReference>